<feature type="chain" id="PRO_5044960397" evidence="2">
    <location>
        <begin position="38"/>
        <end position="551"/>
    </location>
</feature>
<protein>
    <submittedName>
        <fullName evidence="4">Carbohydrate porin</fullName>
    </submittedName>
</protein>
<dbReference type="InterPro" id="IPR007049">
    <property type="entry name" value="Carb-sel_porin_OprB"/>
</dbReference>
<dbReference type="Pfam" id="PF00395">
    <property type="entry name" value="SLH"/>
    <property type="match status" value="1"/>
</dbReference>
<organism evidence="4 5">
    <name type="scientific">Calothrix parietina FACHB-288</name>
    <dbReference type="NCBI Taxonomy" id="2692896"/>
    <lineage>
        <taxon>Bacteria</taxon>
        <taxon>Bacillati</taxon>
        <taxon>Cyanobacteriota</taxon>
        <taxon>Cyanophyceae</taxon>
        <taxon>Nostocales</taxon>
        <taxon>Calotrichaceae</taxon>
        <taxon>Calothrix</taxon>
    </lineage>
</organism>
<feature type="signal peptide" evidence="2">
    <location>
        <begin position="1"/>
        <end position="37"/>
    </location>
</feature>
<dbReference type="Gene3D" id="2.40.160.180">
    <property type="entry name" value="Carbohydrate-selective porin OprB"/>
    <property type="match status" value="1"/>
</dbReference>
<dbReference type="InterPro" id="IPR001119">
    <property type="entry name" value="SLH_dom"/>
</dbReference>
<proteinExistence type="inferred from homology"/>
<accession>A0ABR8A6L6</accession>
<comment type="similarity">
    <text evidence="1 2">Belongs to the OprB family.</text>
</comment>
<dbReference type="InterPro" id="IPR051465">
    <property type="entry name" value="Cell_Envelope_Struct_Comp"/>
</dbReference>
<keyword evidence="5" id="KW-1185">Reference proteome</keyword>
<evidence type="ECO:0000256" key="2">
    <source>
        <dbReference type="RuleBase" id="RU363072"/>
    </source>
</evidence>
<dbReference type="EMBL" id="JACJQH010000010">
    <property type="protein sequence ID" value="MBD2195498.1"/>
    <property type="molecule type" value="Genomic_DNA"/>
</dbReference>
<gene>
    <name evidence="4" type="ORF">H6G24_08355</name>
</gene>
<sequence>MLKKVVNINTDQKLPGNIVKSVSSLSLLLLLTYPARAQNAPESFPELEIAESTSGMSQVTSVSQLSDILPTDWAFTALQSLVERYGCIAGYPNSTFRGNRAMTRYEFAAGLNACLQRVNELIATATTDLVKKEDLATLQKLQEDFGAELATLRGRVDTLEVRTAELEAHQFSTTTKLGGQVIISVNTGGFSGDRIIDPNGRVLATSNPNPTVLYRAGIDLNTSFHGTDLLKIRLEGATGVIDNGRPDGGRDNAAGVLEPFFGSVTDYSVKPPTVGTFDIGRLVYTFRPISDLAVSIGPDIRTTDYVDRNSYANLSFLDFSTQAFANNYILFPVDGPAAGAAIDWKPGNGAFAVRALYAAGDPANPGRSGVNISTARFTPLLYPSDFAPTAQSDRGLFGDTYQGTVELEYSPSRNFALRLQYSGGEVFAKRFDVIGANVELTLSQRFGIFGRYGYGSYNDTAFGDIKPNYWMAGIAMRDLFTRGALAGIAVGQPFIVNQIGDSTQTNYEAFYNYPFSRNIQITPTIQVIDNAGNQGSNGTIFTGTLRTVFSF</sequence>
<evidence type="ECO:0000313" key="4">
    <source>
        <dbReference type="EMBL" id="MBD2195498.1"/>
    </source>
</evidence>
<reference evidence="4 5" key="1">
    <citation type="journal article" date="2020" name="ISME J.">
        <title>Comparative genomics reveals insights into cyanobacterial evolution and habitat adaptation.</title>
        <authorList>
            <person name="Chen M.Y."/>
            <person name="Teng W.K."/>
            <person name="Zhao L."/>
            <person name="Hu C.X."/>
            <person name="Zhou Y.K."/>
            <person name="Han B.P."/>
            <person name="Song L.R."/>
            <person name="Shu W.S."/>
        </authorList>
    </citation>
    <scope>NUCLEOTIDE SEQUENCE [LARGE SCALE GENOMIC DNA]</scope>
    <source>
        <strain evidence="4 5">FACHB-288</strain>
    </source>
</reference>
<evidence type="ECO:0000256" key="1">
    <source>
        <dbReference type="ARBA" id="ARBA00008769"/>
    </source>
</evidence>
<dbReference type="InterPro" id="IPR038673">
    <property type="entry name" value="OprB_sf"/>
</dbReference>
<comment type="caution">
    <text evidence="4">The sequence shown here is derived from an EMBL/GenBank/DDBJ whole genome shotgun (WGS) entry which is preliminary data.</text>
</comment>
<dbReference type="InterPro" id="IPR047684">
    <property type="entry name" value="Por_som-like"/>
</dbReference>
<evidence type="ECO:0000259" key="3">
    <source>
        <dbReference type="PROSITE" id="PS51272"/>
    </source>
</evidence>
<evidence type="ECO:0000313" key="5">
    <source>
        <dbReference type="Proteomes" id="UP000658514"/>
    </source>
</evidence>
<keyword evidence="2" id="KW-0732">Signal</keyword>
<dbReference type="PANTHER" id="PTHR43308:SF1">
    <property type="entry name" value="OUTER MEMBRANE PROTEIN ALPHA"/>
    <property type="match status" value="1"/>
</dbReference>
<dbReference type="Proteomes" id="UP000658514">
    <property type="component" value="Unassembled WGS sequence"/>
</dbReference>
<dbReference type="RefSeq" id="WP_190549287.1">
    <property type="nucleotide sequence ID" value="NZ_CAWPNO010000002.1"/>
</dbReference>
<dbReference type="NCBIfam" id="NF033921">
    <property type="entry name" value="por_somb"/>
    <property type="match status" value="1"/>
</dbReference>
<feature type="domain" description="SLH" evidence="3">
    <location>
        <begin position="61"/>
        <end position="125"/>
    </location>
</feature>
<dbReference type="PANTHER" id="PTHR43308">
    <property type="entry name" value="OUTER MEMBRANE PROTEIN ALPHA-RELATED"/>
    <property type="match status" value="1"/>
</dbReference>
<dbReference type="Pfam" id="PF04966">
    <property type="entry name" value="OprB"/>
    <property type="match status" value="2"/>
</dbReference>
<name>A0ABR8A6L6_9CYAN</name>
<dbReference type="PROSITE" id="PS51272">
    <property type="entry name" value="SLH"/>
    <property type="match status" value="1"/>
</dbReference>